<protein>
    <submittedName>
        <fullName evidence="2">Uncharacterized protein</fullName>
    </submittedName>
</protein>
<name>B4VJ36_9CYAN</name>
<keyword evidence="1" id="KW-0812">Transmembrane</keyword>
<dbReference type="Proteomes" id="UP000003835">
    <property type="component" value="Unassembled WGS sequence"/>
</dbReference>
<dbReference type="AlphaFoldDB" id="B4VJ36"/>
<keyword evidence="3" id="KW-1185">Reference proteome</keyword>
<feature type="transmembrane region" description="Helical" evidence="1">
    <location>
        <begin position="40"/>
        <end position="61"/>
    </location>
</feature>
<evidence type="ECO:0000313" key="2">
    <source>
        <dbReference type="EMBL" id="EDX78078.1"/>
    </source>
</evidence>
<sequence>MIRQTQGAGFKLAATAIIWGFATGMLGICIPLVSVTDSGFILPLAVIIGASFTTAVVWLSFSRVSSNNVDLSDTIEALKEQKTNLDTMDK</sequence>
<dbReference type="OrthoDB" id="426278at2"/>
<reference evidence="2 3" key="1">
    <citation type="submission" date="2008-07" db="EMBL/GenBank/DDBJ databases">
        <authorList>
            <person name="Tandeau de Marsac N."/>
            <person name="Ferriera S."/>
            <person name="Johnson J."/>
            <person name="Kravitz S."/>
            <person name="Beeson K."/>
            <person name="Sutton G."/>
            <person name="Rogers Y.-H."/>
            <person name="Friedman R."/>
            <person name="Frazier M."/>
            <person name="Venter J.C."/>
        </authorList>
    </citation>
    <scope>NUCLEOTIDE SEQUENCE [LARGE SCALE GENOMIC DNA]</scope>
    <source>
        <strain evidence="2 3">PCC 7420</strain>
    </source>
</reference>
<dbReference type="RefSeq" id="WP_006098514.1">
    <property type="nucleotide sequence ID" value="NZ_DS989842.1"/>
</dbReference>
<dbReference type="eggNOG" id="ENOG5032W8C">
    <property type="taxonomic scope" value="Bacteria"/>
</dbReference>
<gene>
    <name evidence="2" type="ORF">MC7420_7816</name>
</gene>
<organism evidence="2 3">
    <name type="scientific">Coleofasciculus chthonoplastes PCC 7420</name>
    <dbReference type="NCBI Taxonomy" id="118168"/>
    <lineage>
        <taxon>Bacteria</taxon>
        <taxon>Bacillati</taxon>
        <taxon>Cyanobacteriota</taxon>
        <taxon>Cyanophyceae</taxon>
        <taxon>Coleofasciculales</taxon>
        <taxon>Coleofasciculaceae</taxon>
        <taxon>Coleofasciculus</taxon>
    </lineage>
</organism>
<dbReference type="HOGENOM" id="CLU_158593_0_0_3"/>
<keyword evidence="1" id="KW-0472">Membrane</keyword>
<accession>B4VJ36</accession>
<keyword evidence="1" id="KW-1133">Transmembrane helix</keyword>
<evidence type="ECO:0000313" key="3">
    <source>
        <dbReference type="Proteomes" id="UP000003835"/>
    </source>
</evidence>
<evidence type="ECO:0000256" key="1">
    <source>
        <dbReference type="SAM" id="Phobius"/>
    </source>
</evidence>
<feature type="transmembrane region" description="Helical" evidence="1">
    <location>
        <begin position="12"/>
        <end position="34"/>
    </location>
</feature>
<dbReference type="STRING" id="118168.MC7420_7816"/>
<proteinExistence type="predicted"/>
<dbReference type="EMBL" id="DS989842">
    <property type="protein sequence ID" value="EDX78078.1"/>
    <property type="molecule type" value="Genomic_DNA"/>
</dbReference>